<dbReference type="InterPro" id="IPR001509">
    <property type="entry name" value="Epimerase_deHydtase"/>
</dbReference>
<dbReference type="EMBL" id="VICH01000019">
    <property type="protein sequence ID" value="TQV65673.1"/>
    <property type="molecule type" value="Genomic_DNA"/>
</dbReference>
<proteinExistence type="predicted"/>
<dbReference type="RefSeq" id="WP_142854947.1">
    <property type="nucleotide sequence ID" value="NZ_FXWW01000013.1"/>
</dbReference>
<sequence length="340" mass="36544">MRCLVVGGTGFLGGVIVDALLEEGHSVSILSRGETKRQTGAATTTLAADRHQSLDILKNHNFDWVFDTCGYAPNAVTHLLSAIGDGISRYVLISSISAYGSFSKPNLDETENVPTATADDLALAASLPHGRRSSAAAYGASYGALKRACEIEAERMLGDRATSLRVGLLVGAGDYSDRLTWWVRRIDGARGTFPAPAPQNRPVQFIDVRDVADFALRCAIAENGGIWNVTGECITFAEVIEGITYATGSAATPVWIDEQVITDSGLAPWVDIPLMAPSVAEFRYFLNVSTAKARSAGLSCRPPAETLTPLVDWDRIRRNVPLKCGMSAEQEALLLERRDS</sequence>
<dbReference type="Gene3D" id="3.40.50.720">
    <property type="entry name" value="NAD(P)-binding Rossmann-like Domain"/>
    <property type="match status" value="1"/>
</dbReference>
<dbReference type="GO" id="GO:0005737">
    <property type="term" value="C:cytoplasm"/>
    <property type="evidence" value="ECO:0007669"/>
    <property type="project" value="TreeGrafter"/>
</dbReference>
<dbReference type="PANTHER" id="PTHR48079">
    <property type="entry name" value="PROTEIN YEEZ"/>
    <property type="match status" value="1"/>
</dbReference>
<dbReference type="InterPro" id="IPR051783">
    <property type="entry name" value="NAD(P)-dependent_oxidoreduct"/>
</dbReference>
<dbReference type="AlphaFoldDB" id="A0A545SL15"/>
<feature type="domain" description="NAD-dependent epimerase/dehydratase" evidence="1">
    <location>
        <begin position="4"/>
        <end position="79"/>
    </location>
</feature>
<accession>A0A545SL15</accession>
<dbReference type="InterPro" id="IPR036291">
    <property type="entry name" value="NAD(P)-bd_dom_sf"/>
</dbReference>
<reference evidence="2 3" key="1">
    <citation type="submission" date="2019-06" db="EMBL/GenBank/DDBJ databases">
        <title>A novel species of marine bacteria.</title>
        <authorList>
            <person name="Wang Y."/>
        </authorList>
    </citation>
    <scope>NUCLEOTIDE SEQUENCE [LARGE SCALE GENOMIC DNA]</scope>
    <source>
        <strain evidence="2 3">MA1-10</strain>
    </source>
</reference>
<evidence type="ECO:0000259" key="1">
    <source>
        <dbReference type="Pfam" id="PF01370"/>
    </source>
</evidence>
<protein>
    <submittedName>
        <fullName evidence="2">NAD-dependent epimerase/dehydratase family protein</fullName>
    </submittedName>
</protein>
<organism evidence="2 3">
    <name type="scientific">Aliiroseovarius halocynthiae</name>
    <dbReference type="NCBI Taxonomy" id="985055"/>
    <lineage>
        <taxon>Bacteria</taxon>
        <taxon>Pseudomonadati</taxon>
        <taxon>Pseudomonadota</taxon>
        <taxon>Alphaproteobacteria</taxon>
        <taxon>Rhodobacterales</taxon>
        <taxon>Paracoccaceae</taxon>
        <taxon>Aliiroseovarius</taxon>
    </lineage>
</organism>
<evidence type="ECO:0000313" key="2">
    <source>
        <dbReference type="EMBL" id="TQV65673.1"/>
    </source>
</evidence>
<dbReference type="Proteomes" id="UP000315816">
    <property type="component" value="Unassembled WGS sequence"/>
</dbReference>
<name>A0A545SL15_9RHOB</name>
<comment type="caution">
    <text evidence="2">The sequence shown here is derived from an EMBL/GenBank/DDBJ whole genome shotgun (WGS) entry which is preliminary data.</text>
</comment>
<keyword evidence="3" id="KW-1185">Reference proteome</keyword>
<dbReference type="Pfam" id="PF01370">
    <property type="entry name" value="Epimerase"/>
    <property type="match status" value="1"/>
</dbReference>
<dbReference type="OrthoDB" id="9801785at2"/>
<evidence type="ECO:0000313" key="3">
    <source>
        <dbReference type="Proteomes" id="UP000315816"/>
    </source>
</evidence>
<gene>
    <name evidence="2" type="ORF">FIL88_16345</name>
</gene>
<dbReference type="SUPFAM" id="SSF51735">
    <property type="entry name" value="NAD(P)-binding Rossmann-fold domains"/>
    <property type="match status" value="1"/>
</dbReference>
<dbReference type="GO" id="GO:0004029">
    <property type="term" value="F:aldehyde dehydrogenase (NAD+) activity"/>
    <property type="evidence" value="ECO:0007669"/>
    <property type="project" value="TreeGrafter"/>
</dbReference>
<dbReference type="PANTHER" id="PTHR48079:SF6">
    <property type="entry name" value="NAD(P)-BINDING DOMAIN-CONTAINING PROTEIN-RELATED"/>
    <property type="match status" value="1"/>
</dbReference>